<protein>
    <submittedName>
        <fullName evidence="5">Helix-turn-helix transcriptional regulator</fullName>
    </submittedName>
</protein>
<gene>
    <name evidence="5" type="ORF">KV110_17510</name>
</gene>
<evidence type="ECO:0000259" key="4">
    <source>
        <dbReference type="PROSITE" id="PS50043"/>
    </source>
</evidence>
<dbReference type="RefSeq" id="WP_218477329.1">
    <property type="nucleotide sequence ID" value="NZ_BAABJN010000015.1"/>
</dbReference>
<feature type="domain" description="HTH luxR-type" evidence="4">
    <location>
        <begin position="62"/>
        <end position="127"/>
    </location>
</feature>
<accession>A0ABX8RYH7</accession>
<keyword evidence="6" id="KW-1185">Reference proteome</keyword>
<evidence type="ECO:0000313" key="5">
    <source>
        <dbReference type="EMBL" id="QXN94688.1"/>
    </source>
</evidence>
<evidence type="ECO:0000256" key="3">
    <source>
        <dbReference type="ARBA" id="ARBA00023163"/>
    </source>
</evidence>
<dbReference type="SMART" id="SM00421">
    <property type="entry name" value="HTH_LUXR"/>
    <property type="match status" value="1"/>
</dbReference>
<dbReference type="EMBL" id="CP078145">
    <property type="protein sequence ID" value="QXN94688.1"/>
    <property type="molecule type" value="Genomic_DNA"/>
</dbReference>
<dbReference type="PANTHER" id="PTHR44688">
    <property type="entry name" value="DNA-BINDING TRANSCRIPTIONAL ACTIVATOR DEVR_DOSR"/>
    <property type="match status" value="1"/>
</dbReference>
<keyword evidence="1" id="KW-0805">Transcription regulation</keyword>
<dbReference type="PROSITE" id="PS50043">
    <property type="entry name" value="HTH_LUXR_2"/>
    <property type="match status" value="1"/>
</dbReference>
<dbReference type="Proteomes" id="UP000694257">
    <property type="component" value="Chromosome"/>
</dbReference>
<keyword evidence="3" id="KW-0804">Transcription</keyword>
<keyword evidence="2" id="KW-0238">DNA-binding</keyword>
<organism evidence="5 6">
    <name type="scientific">Nocardia iowensis</name>
    <dbReference type="NCBI Taxonomy" id="204891"/>
    <lineage>
        <taxon>Bacteria</taxon>
        <taxon>Bacillati</taxon>
        <taxon>Actinomycetota</taxon>
        <taxon>Actinomycetes</taxon>
        <taxon>Mycobacteriales</taxon>
        <taxon>Nocardiaceae</taxon>
        <taxon>Nocardia</taxon>
    </lineage>
</organism>
<proteinExistence type="predicted"/>
<dbReference type="Pfam" id="PF00196">
    <property type="entry name" value="GerE"/>
    <property type="match status" value="1"/>
</dbReference>
<evidence type="ECO:0000256" key="2">
    <source>
        <dbReference type="ARBA" id="ARBA00023125"/>
    </source>
</evidence>
<dbReference type="PANTHER" id="PTHR44688:SF16">
    <property type="entry name" value="DNA-BINDING TRANSCRIPTIONAL ACTIVATOR DEVR_DOSR"/>
    <property type="match status" value="1"/>
</dbReference>
<sequence>MLTAHIRPILEATKAVLDRQQRVAAAARGSQLRPEFDELPRYALGLLTIGREPTEHTAAHRASSLWETLSPAERDVAVLAAAGRPNSAIAVRRDRSVRTVDAQVSLILQKLMVSSRSDIIGHIPADLLHRVRQQSGHEPDA</sequence>
<evidence type="ECO:0000313" key="6">
    <source>
        <dbReference type="Proteomes" id="UP000694257"/>
    </source>
</evidence>
<evidence type="ECO:0000256" key="1">
    <source>
        <dbReference type="ARBA" id="ARBA00023015"/>
    </source>
</evidence>
<dbReference type="InterPro" id="IPR000792">
    <property type="entry name" value="Tscrpt_reg_LuxR_C"/>
</dbReference>
<name>A0ABX8RYH7_NOCIO</name>
<reference evidence="5 6" key="1">
    <citation type="submission" date="2021-07" db="EMBL/GenBank/DDBJ databases">
        <title>Whole Genome Sequence of Nocardia Iowensis.</title>
        <authorList>
            <person name="Lamm A."/>
            <person name="Collins-Fairclough A.M."/>
            <person name="Bunk B."/>
            <person name="Sproer C."/>
        </authorList>
    </citation>
    <scope>NUCLEOTIDE SEQUENCE [LARGE SCALE GENOMIC DNA]</scope>
    <source>
        <strain evidence="5 6">NRRL 5646</strain>
    </source>
</reference>